<dbReference type="PRINTS" id="PR00359">
    <property type="entry name" value="BP450"/>
</dbReference>
<dbReference type="InterPro" id="IPR002397">
    <property type="entry name" value="Cyt_P450_B"/>
</dbReference>
<dbReference type="Gene3D" id="1.10.630.10">
    <property type="entry name" value="Cytochrome P450"/>
    <property type="match status" value="1"/>
</dbReference>
<keyword evidence="2" id="KW-0479">Metal-binding</keyword>
<comment type="caution">
    <text evidence="3">The sequence shown here is derived from an EMBL/GenBank/DDBJ whole genome shotgun (WGS) entry which is preliminary data.</text>
</comment>
<sequence length="402" mass="43924">MAEVLEYTAAAACREDPYSDANLADPYPLFDRMRAAGPAVYLEKYGVLAFTRYAECRDILADPATFISGAGVGPRNLHREPSWKPQGILDSDPPVHTRLRKAMASVISPKGVRALRAGFEAYAAELLPELLARGTIDGVKDLAEAFPLRVFGDAVGIPREGRAENLISQGAMSFSYFGPEDERQRRFVERGAGTFEWVMDRTARDNLAPGGLGARLWELADAGGIGADEAPLLVRALLSAGLDTTVIGIGNALRLLAWHPEEWARIRGNPRLAKFAIDEVLRFESPFQSFFRTTAADTVFRGISIPGGTKILLFLGAANRDPAQFGPDADRFRVERDASGMIAFGTGIHRCVGQPVTRLEMEVVLDWLCAHVERLEPAGEPVPYLHSTLKGWESLPLRLVPA</sequence>
<dbReference type="PRINTS" id="PR00385">
    <property type="entry name" value="P450"/>
</dbReference>
<evidence type="ECO:0000256" key="1">
    <source>
        <dbReference type="ARBA" id="ARBA00010617"/>
    </source>
</evidence>
<name>A0ABQ5MQG7_9MICC</name>
<keyword evidence="2" id="KW-0560">Oxidoreductase</keyword>
<evidence type="ECO:0000313" key="4">
    <source>
        <dbReference type="Proteomes" id="UP001209654"/>
    </source>
</evidence>
<dbReference type="EMBL" id="BRVS01000003">
    <property type="protein sequence ID" value="GLB66230.1"/>
    <property type="molecule type" value="Genomic_DNA"/>
</dbReference>
<dbReference type="RefSeq" id="WP_264794402.1">
    <property type="nucleotide sequence ID" value="NZ_BRVS01000003.1"/>
</dbReference>
<evidence type="ECO:0000313" key="3">
    <source>
        <dbReference type="EMBL" id="GLB66230.1"/>
    </source>
</evidence>
<dbReference type="InterPro" id="IPR036396">
    <property type="entry name" value="Cyt_P450_sf"/>
</dbReference>
<gene>
    <name evidence="3" type="ORF">AHIS1636_06690</name>
</gene>
<dbReference type="PROSITE" id="PS00086">
    <property type="entry name" value="CYTOCHROME_P450"/>
    <property type="match status" value="1"/>
</dbReference>
<keyword evidence="4" id="KW-1185">Reference proteome</keyword>
<dbReference type="InterPro" id="IPR017972">
    <property type="entry name" value="Cyt_P450_CS"/>
</dbReference>
<proteinExistence type="inferred from homology"/>
<reference evidence="3 4" key="1">
    <citation type="journal article" date="2023" name="Int. J. Syst. Evol. Microbiol.">
        <title>Arthrobacter mangrovi sp. nov., an actinobacterium isolated from the rhizosphere of a mangrove.</title>
        <authorList>
            <person name="Hamada M."/>
            <person name="Saitou S."/>
            <person name="Enomoto N."/>
            <person name="Nanri K."/>
            <person name="Hidaka K."/>
            <person name="Miura T."/>
            <person name="Tamura T."/>
        </authorList>
    </citation>
    <scope>NUCLEOTIDE SEQUENCE [LARGE SCALE GENOMIC DNA]</scope>
    <source>
        <strain evidence="3 4">NBRC 112813</strain>
    </source>
</reference>
<evidence type="ECO:0000256" key="2">
    <source>
        <dbReference type="RuleBase" id="RU000461"/>
    </source>
</evidence>
<dbReference type="Proteomes" id="UP001209654">
    <property type="component" value="Unassembled WGS sequence"/>
</dbReference>
<keyword evidence="2" id="KW-0349">Heme</keyword>
<keyword evidence="2" id="KW-0503">Monooxygenase</keyword>
<dbReference type="PANTHER" id="PTHR46696">
    <property type="entry name" value="P450, PUTATIVE (EUROFUNG)-RELATED"/>
    <property type="match status" value="1"/>
</dbReference>
<dbReference type="SUPFAM" id="SSF48264">
    <property type="entry name" value="Cytochrome P450"/>
    <property type="match status" value="1"/>
</dbReference>
<dbReference type="PANTHER" id="PTHR46696:SF1">
    <property type="entry name" value="CYTOCHROME P450 YJIB-RELATED"/>
    <property type="match status" value="1"/>
</dbReference>
<comment type="similarity">
    <text evidence="1 2">Belongs to the cytochrome P450 family.</text>
</comment>
<dbReference type="InterPro" id="IPR001128">
    <property type="entry name" value="Cyt_P450"/>
</dbReference>
<protein>
    <submittedName>
        <fullName evidence="3">Cytochrome P450</fullName>
    </submittedName>
</protein>
<dbReference type="Pfam" id="PF00067">
    <property type="entry name" value="p450"/>
    <property type="match status" value="1"/>
</dbReference>
<accession>A0ABQ5MQG7</accession>
<organism evidence="3 4">
    <name type="scientific">Arthrobacter mangrovi</name>
    <dbReference type="NCBI Taxonomy" id="2966350"/>
    <lineage>
        <taxon>Bacteria</taxon>
        <taxon>Bacillati</taxon>
        <taxon>Actinomycetota</taxon>
        <taxon>Actinomycetes</taxon>
        <taxon>Micrococcales</taxon>
        <taxon>Micrococcaceae</taxon>
        <taxon>Arthrobacter</taxon>
    </lineage>
</organism>
<keyword evidence="2" id="KW-0408">Iron</keyword>